<evidence type="ECO:0008006" key="4">
    <source>
        <dbReference type="Google" id="ProtNLM"/>
    </source>
</evidence>
<dbReference type="AlphaFoldDB" id="A0AAD4AFC5"/>
<evidence type="ECO:0000313" key="2">
    <source>
        <dbReference type="EMBL" id="KAF7764934.1"/>
    </source>
</evidence>
<dbReference type="Proteomes" id="UP000016487">
    <property type="component" value="Unassembled WGS sequence"/>
</dbReference>
<gene>
    <name evidence="2" type="ORF">PCIT_b1040</name>
</gene>
<proteinExistence type="predicted"/>
<dbReference type="PANTHER" id="PTHR34322">
    <property type="entry name" value="TRANSPOSASE, Y1_TNP DOMAIN-CONTAINING"/>
    <property type="match status" value="1"/>
</dbReference>
<dbReference type="PANTHER" id="PTHR34322:SF2">
    <property type="entry name" value="TRANSPOSASE IS200-LIKE DOMAIN-CONTAINING PROTEIN"/>
    <property type="match status" value="1"/>
</dbReference>
<dbReference type="EMBL" id="AHBZ03000027">
    <property type="protein sequence ID" value="KAF7764934.1"/>
    <property type="molecule type" value="Genomic_DNA"/>
</dbReference>
<comment type="caution">
    <text evidence="2">The sequence shown here is derived from an EMBL/GenBank/DDBJ whole genome shotgun (WGS) entry which is preliminary data.</text>
</comment>
<reference evidence="2" key="2">
    <citation type="submission" date="2015-03" db="EMBL/GenBank/DDBJ databases">
        <title>Genome sequence of Pseudoalteromonas citrea.</title>
        <authorList>
            <person name="Xie B.-B."/>
            <person name="Rong J.-C."/>
            <person name="Qin Q.-L."/>
            <person name="Zhang Y.-Z."/>
        </authorList>
    </citation>
    <scope>NUCLEOTIDE SEQUENCE</scope>
    <source>
        <strain evidence="2">DSM 8771</strain>
    </source>
</reference>
<protein>
    <recommendedName>
        <fullName evidence="4">Transposase</fullName>
    </recommendedName>
</protein>
<reference evidence="2" key="1">
    <citation type="journal article" date="2012" name="J. Bacteriol.">
        <title>Genome sequences of type strains of seven species of the marine bacterium Pseudoalteromonas.</title>
        <authorList>
            <person name="Xie B.B."/>
            <person name="Shu Y.L."/>
            <person name="Qin Q.L."/>
            <person name="Rong J.C."/>
            <person name="Zhang X.Y."/>
            <person name="Chen X.L."/>
            <person name="Shi M."/>
            <person name="He H.L."/>
            <person name="Zhou B.C."/>
            <person name="Zhang Y.Z."/>
        </authorList>
    </citation>
    <scope>NUCLEOTIDE SEQUENCE</scope>
    <source>
        <strain evidence="2">DSM 8771</strain>
    </source>
</reference>
<evidence type="ECO:0000256" key="1">
    <source>
        <dbReference type="SAM" id="MobiDB-lite"/>
    </source>
</evidence>
<name>A0AAD4AFC5_9GAMM</name>
<feature type="region of interest" description="Disordered" evidence="1">
    <location>
        <begin position="30"/>
        <end position="53"/>
    </location>
</feature>
<organism evidence="2 3">
    <name type="scientific">Pseudoalteromonas citrea</name>
    <dbReference type="NCBI Taxonomy" id="43655"/>
    <lineage>
        <taxon>Bacteria</taxon>
        <taxon>Pseudomonadati</taxon>
        <taxon>Pseudomonadota</taxon>
        <taxon>Gammaproteobacteria</taxon>
        <taxon>Alteromonadales</taxon>
        <taxon>Pseudoalteromonadaceae</taxon>
        <taxon>Pseudoalteromonas</taxon>
    </lineage>
</organism>
<accession>A0AAD4AFC5</accession>
<evidence type="ECO:0000313" key="3">
    <source>
        <dbReference type="Proteomes" id="UP000016487"/>
    </source>
</evidence>
<sequence>MAYVDLNPIRAKMADTPETSDYTSVKTRCEHAKEGKQPKQLARFAGSPRKRMPKGLPFELKSYLELVELTGRCMRADKRGAISPINSPILERLNIAPENWLKLTTQFTRVFHGAVGRPQKLDNYCASLEIKRRANYKQCERLLA</sequence>